<feature type="compositionally biased region" description="Basic and acidic residues" evidence="6">
    <location>
        <begin position="539"/>
        <end position="569"/>
    </location>
</feature>
<evidence type="ECO:0000256" key="2">
    <source>
        <dbReference type="ARBA" id="ARBA00022741"/>
    </source>
</evidence>
<feature type="region of interest" description="Disordered" evidence="6">
    <location>
        <begin position="1089"/>
        <end position="1114"/>
    </location>
</feature>
<feature type="transmembrane region" description="Helical" evidence="7">
    <location>
        <begin position="29"/>
        <end position="49"/>
    </location>
</feature>
<organism evidence="9 10">
    <name type="scientific">Toxoplasma gondii</name>
    <dbReference type="NCBI Taxonomy" id="5811"/>
    <lineage>
        <taxon>Eukaryota</taxon>
        <taxon>Sar</taxon>
        <taxon>Alveolata</taxon>
        <taxon>Apicomplexa</taxon>
        <taxon>Conoidasida</taxon>
        <taxon>Coccidia</taxon>
        <taxon>Eucoccidiorida</taxon>
        <taxon>Eimeriorina</taxon>
        <taxon>Sarcocystidae</taxon>
        <taxon>Toxoplasma</taxon>
    </lineage>
</organism>
<feature type="compositionally biased region" description="Low complexity" evidence="6">
    <location>
        <begin position="1411"/>
        <end position="1424"/>
    </location>
</feature>
<dbReference type="GO" id="GO:0005524">
    <property type="term" value="F:ATP binding"/>
    <property type="evidence" value="ECO:0007669"/>
    <property type="project" value="UniProtKB-KW"/>
</dbReference>
<dbReference type="Gene3D" id="2.170.220.10">
    <property type="match status" value="1"/>
</dbReference>
<keyword evidence="10" id="KW-1185">Reference proteome</keyword>
<feature type="region of interest" description="Disordered" evidence="6">
    <location>
        <begin position="478"/>
        <end position="570"/>
    </location>
</feature>
<feature type="compositionally biased region" description="Polar residues" evidence="6">
    <location>
        <begin position="1576"/>
        <end position="1588"/>
    </location>
</feature>
<dbReference type="InterPro" id="IPR014729">
    <property type="entry name" value="Rossmann-like_a/b/a_fold"/>
</dbReference>
<evidence type="ECO:0000256" key="1">
    <source>
        <dbReference type="ARBA" id="ARBA00022598"/>
    </source>
</evidence>
<dbReference type="PANTHER" id="PTHR43326:SF1">
    <property type="entry name" value="METHIONINE--TRNA LIGASE, MITOCHONDRIAL"/>
    <property type="match status" value="1"/>
</dbReference>
<feature type="region of interest" description="Disordered" evidence="6">
    <location>
        <begin position="392"/>
        <end position="429"/>
    </location>
</feature>
<feature type="compositionally biased region" description="Low complexity" evidence="6">
    <location>
        <begin position="1200"/>
        <end position="1212"/>
    </location>
</feature>
<feature type="region of interest" description="Disordered" evidence="6">
    <location>
        <begin position="1730"/>
        <end position="1770"/>
    </location>
</feature>
<feature type="compositionally biased region" description="Basic and acidic residues" evidence="6">
    <location>
        <begin position="1479"/>
        <end position="1493"/>
    </location>
</feature>
<feature type="compositionally biased region" description="Low complexity" evidence="6">
    <location>
        <begin position="844"/>
        <end position="885"/>
    </location>
</feature>
<keyword evidence="4" id="KW-0648">Protein biosynthesis</keyword>
<feature type="compositionally biased region" description="Low complexity" evidence="6">
    <location>
        <begin position="696"/>
        <end position="721"/>
    </location>
</feature>
<feature type="compositionally biased region" description="Basic and acidic residues" evidence="6">
    <location>
        <begin position="600"/>
        <end position="619"/>
    </location>
</feature>
<keyword evidence="5" id="KW-0030">Aminoacyl-tRNA synthetase</keyword>
<reference evidence="9 10" key="1">
    <citation type="submission" date="2020-03" db="EMBL/GenBank/DDBJ databases">
        <title>Genome sequence of Toxoplasma gondii RH-88 strain.</title>
        <authorList>
            <person name="Lorenzi H.A."/>
            <person name="Venepally P."/>
            <person name="Rozenberg A."/>
            <person name="Sibley D."/>
        </authorList>
    </citation>
    <scope>NUCLEOTIDE SEQUENCE [LARGE SCALE GENOMIC DNA]</scope>
    <source>
        <strain evidence="9 10">RH-88</strain>
    </source>
</reference>
<dbReference type="Gene3D" id="3.40.50.620">
    <property type="entry name" value="HUPs"/>
    <property type="match status" value="2"/>
</dbReference>
<dbReference type="SUPFAM" id="SSF47323">
    <property type="entry name" value="Anticodon-binding domain of a subclass of class I aminoacyl-tRNA synthetases"/>
    <property type="match status" value="1"/>
</dbReference>
<keyword evidence="7" id="KW-1133">Transmembrane helix</keyword>
<dbReference type="Proteomes" id="UP000557509">
    <property type="component" value="Unassembled WGS sequence"/>
</dbReference>
<gene>
    <name evidence="9" type="ORF">TGRH88_025870</name>
</gene>
<evidence type="ECO:0000256" key="3">
    <source>
        <dbReference type="ARBA" id="ARBA00022840"/>
    </source>
</evidence>
<dbReference type="InterPro" id="IPR023457">
    <property type="entry name" value="Met-tRNA_synth_2"/>
</dbReference>
<feature type="region of interest" description="Disordered" evidence="6">
    <location>
        <begin position="105"/>
        <end position="145"/>
    </location>
</feature>
<feature type="compositionally biased region" description="Basic and acidic residues" evidence="6">
    <location>
        <begin position="1236"/>
        <end position="1251"/>
    </location>
</feature>
<keyword evidence="2" id="KW-0547">Nucleotide-binding</keyword>
<evidence type="ECO:0000256" key="7">
    <source>
        <dbReference type="SAM" id="Phobius"/>
    </source>
</evidence>
<protein>
    <submittedName>
        <fullName evidence="9">tRNA ligases class I (M) protein</fullName>
    </submittedName>
</protein>
<evidence type="ECO:0000313" key="10">
    <source>
        <dbReference type="Proteomes" id="UP000557509"/>
    </source>
</evidence>
<dbReference type="GO" id="GO:0006431">
    <property type="term" value="P:methionyl-tRNA aminoacylation"/>
    <property type="evidence" value="ECO:0007669"/>
    <property type="project" value="TreeGrafter"/>
</dbReference>
<dbReference type="InterPro" id="IPR015413">
    <property type="entry name" value="Methionyl/Leucyl_tRNA_Synth"/>
</dbReference>
<feature type="region of interest" description="Disordered" evidence="6">
    <location>
        <begin position="1478"/>
        <end position="1589"/>
    </location>
</feature>
<dbReference type="Pfam" id="PF09334">
    <property type="entry name" value="tRNA-synt_1g"/>
    <property type="match status" value="2"/>
</dbReference>
<keyword evidence="7" id="KW-0812">Transmembrane</keyword>
<evidence type="ECO:0000313" key="9">
    <source>
        <dbReference type="EMBL" id="KAF4643831.1"/>
    </source>
</evidence>
<feature type="region of interest" description="Disordered" evidence="6">
    <location>
        <begin position="840"/>
        <end position="936"/>
    </location>
</feature>
<dbReference type="SUPFAM" id="SSF52374">
    <property type="entry name" value="Nucleotidylyl transferase"/>
    <property type="match status" value="2"/>
</dbReference>
<feature type="domain" description="Methionyl/Leucyl tRNA synthetase" evidence="8">
    <location>
        <begin position="1118"/>
        <end position="1205"/>
    </location>
</feature>
<feature type="domain" description="Methionyl/Leucyl tRNA synthetase" evidence="8">
    <location>
        <begin position="440"/>
        <end position="473"/>
    </location>
</feature>
<sequence length="1770" mass="193565">MDLPLAFFWTSLLKLLLLRAHLQTQTSSWLRLCVFVSFLGALPALFVAGEAPRFSLEARPAGVSPRLVSAPNWQPTPQRGAGPLGALCCSPWVSSGLEARFTPKRRNGTAAAAGTAKGRGRERRGGRCTGQSLARRAKKEEGTDSVKLAQTDRWLPEEAWRHLAGLPPCAALGGWGAKLKIADKKGKRRKKRVSLRKTRNIPERRSWVFSQELPASPCGDSCLLRPLQSTVQRPPRWASSTGNALFVHRTHSWCHSRYSFLSSSPALCAFTVPCPRGQCSPESTLSLSPLPSSLRRILRTASRQTSSETPLVFQSLSSSHSLSSGHCSPLPSQSLSQPRPKSSAALPGSLLSVLRSSSSSSSSSHPRHSVLFSRSSASGGSPSAAWALSLHREAPGGRGSDPEEAQRRGRERERERGHERGEDKNEVKETGDAAWGDYRLVTCPLFYSNARMHLGHAYSCVLADALVRYARSRQGFYDSPLSLSEDPAGPPLRTAEPARGEDAGDGGEHTETETDRETETQRETQRETEATEASTAESAGEKSPDARRLKEGEKEEREGGARGAREREGGCMILTGADEHGGKVVRAAEAAWRAYWKETEKKGEEEKNADSRETDESLAKPHVSPDLSTPSVLTSASPVSPFSPCFSSAFSQDSVEAFVNSIAAYNCAMLRRLHILQHPDGSLPFFRTSTRDEPSSFSSFSSSTSRSSSSSSASSFASADPDSVEKVERREDAERSVGRCREEAPETERLGEERDKSGEIRRLWRDGGDAKKRATPRSAHERAVWTLWRMLEEKGLIYKAAASSLPSALSSASASRGRQEAFNFVGEEEEDQAWGMHVSRGTRSPVSASLPGPASSSVSSSSLSSSLSLSPSSLSVSSSPLSAALPERERRGGEASQAACLDRRRRRESQGSEDGEEYRGEKQEEKEESEDPAGEGGGAEFYFFRLTHFKDALLQLYASPRLFSIAPASRLEEVKAFVEHGGLRDLAISRPSSTYTVSPLLHSLTASSSSSSPASWPYSSSPVSSPQSHLSPVSLRSDSAVDSSVSREEILRRTERRRQSGNTVGVWGLRVPPVDFDDFLSLPSPFAFPSSSRSSSSRSSSPFSSCTSSPRSSSCRSERNAVYVWFDAVVGYLTAAGFPDVNSRRFRALWPPSLQVLGKDILRFHGVLLPALLLGVGLPLPRRLLVHGWWTDTRNRKLSKSAAAVSLSSSDAATRETPVQERKRRDEEEEQPSASRDGDRSEKRTQEKTSLPDEDATNADGSRTGGERETRDAETPRRDTNGDSRGTCREDTEGDVGGETRGDCGKASREAAAEAGGCRRGDEKAEKTGERGEASEQRGRARFDKDDGESKASWSGDNSLSEALRRLVDLYSPDVLRFFLLHAKSPEKDMAFFVSTAAGFEKTKRSETTPRPHASSSRSPSASAGENSLSIPEVYVTLQRSVGNLLSRVLSLLWKRSGARGRLPLRPRWVDRAFGASRAETRPVEESDRRRATAETSARDVASFGRDENSERDGRGEETEAAREESEAAAREKQWLGDNTVRDKRDDGRGREPDAQEQRMWNESKGHAQEREREGLQSSLDADISTTAGAPERMKEDCRVFLKKIIDFEQDADACMHTLQFHLYTRHLLRLASEANAFIDRLAPWRLLSSSSLRPSSAFSSSLSSSSDLSLSLSAANEEARRASLETALFFLCEFLRRFARLLAPVSPGLAEKIFAQLRVPVGLRTLAQKSGKTCSKEETESAENEQEGADMMPGGWAVETPQQMLPPLS</sequence>
<feature type="compositionally biased region" description="Basic and acidic residues" evidence="6">
    <location>
        <begin position="1298"/>
        <end position="1350"/>
    </location>
</feature>
<dbReference type="InterPro" id="IPR009080">
    <property type="entry name" value="tRNAsynth_Ia_anticodon-bd"/>
</dbReference>
<name>A0A7J6KBF3_TOXGO</name>
<dbReference type="VEuPathDB" id="ToxoDB:TGME49_286180"/>
<feature type="region of interest" description="Disordered" evidence="6">
    <location>
        <begin position="322"/>
        <end position="379"/>
    </location>
</feature>
<feature type="compositionally biased region" description="Basic and acidic residues" evidence="6">
    <location>
        <begin position="723"/>
        <end position="756"/>
    </location>
</feature>
<feature type="compositionally biased region" description="Basic and acidic residues" evidence="6">
    <location>
        <begin position="1265"/>
        <end position="1291"/>
    </location>
</feature>
<comment type="caution">
    <text evidence="9">The sequence shown here is derived from an EMBL/GenBank/DDBJ whole genome shotgun (WGS) entry which is preliminary data.</text>
</comment>
<evidence type="ECO:0000256" key="6">
    <source>
        <dbReference type="SAM" id="MobiDB-lite"/>
    </source>
</evidence>
<keyword evidence="7" id="KW-0472">Membrane</keyword>
<feature type="region of interest" description="Disordered" evidence="6">
    <location>
        <begin position="696"/>
        <end position="756"/>
    </location>
</feature>
<keyword evidence="3" id="KW-0067">ATP-binding</keyword>
<evidence type="ECO:0000259" key="8">
    <source>
        <dbReference type="Pfam" id="PF09334"/>
    </source>
</evidence>
<feature type="region of interest" description="Disordered" evidence="6">
    <location>
        <begin position="1008"/>
        <end position="1039"/>
    </location>
</feature>
<evidence type="ECO:0000256" key="4">
    <source>
        <dbReference type="ARBA" id="ARBA00022917"/>
    </source>
</evidence>
<feature type="compositionally biased region" description="Basic and acidic residues" evidence="6">
    <location>
        <begin position="496"/>
        <end position="529"/>
    </location>
</feature>
<feature type="region of interest" description="Disordered" evidence="6">
    <location>
        <begin position="600"/>
        <end position="634"/>
    </location>
</feature>
<dbReference type="PANTHER" id="PTHR43326">
    <property type="entry name" value="METHIONYL-TRNA SYNTHETASE"/>
    <property type="match status" value="1"/>
</dbReference>
<dbReference type="GO" id="GO:0004825">
    <property type="term" value="F:methionine-tRNA ligase activity"/>
    <property type="evidence" value="ECO:0007669"/>
    <property type="project" value="InterPro"/>
</dbReference>
<feature type="transmembrane region" description="Helical" evidence="7">
    <location>
        <begin position="6"/>
        <end position="22"/>
    </location>
</feature>
<keyword evidence="1 9" id="KW-0436">Ligase</keyword>
<proteinExistence type="predicted"/>
<dbReference type="EMBL" id="JAAUHK010000191">
    <property type="protein sequence ID" value="KAF4643831.1"/>
    <property type="molecule type" value="Genomic_DNA"/>
</dbReference>
<evidence type="ECO:0000256" key="5">
    <source>
        <dbReference type="ARBA" id="ARBA00023146"/>
    </source>
</evidence>
<feature type="region of interest" description="Disordered" evidence="6">
    <location>
        <begin position="1402"/>
        <end position="1427"/>
    </location>
</feature>
<dbReference type="Gene3D" id="1.10.730.10">
    <property type="entry name" value="Isoleucyl-tRNA Synthetase, Domain 1"/>
    <property type="match status" value="1"/>
</dbReference>
<accession>A0A7J6KBF3</accession>
<feature type="region of interest" description="Disordered" evidence="6">
    <location>
        <begin position="1200"/>
        <end position="1357"/>
    </location>
</feature>
<feature type="compositionally biased region" description="Basic and acidic residues" evidence="6">
    <location>
        <begin position="1505"/>
        <end position="1575"/>
    </location>
</feature>